<protein>
    <submittedName>
        <fullName evidence="1">Uncharacterized protein</fullName>
    </submittedName>
</protein>
<dbReference type="EMBL" id="DXBN01000071">
    <property type="protein sequence ID" value="HIZ52909.1"/>
    <property type="molecule type" value="Genomic_DNA"/>
</dbReference>
<evidence type="ECO:0000313" key="1">
    <source>
        <dbReference type="EMBL" id="HIZ52909.1"/>
    </source>
</evidence>
<dbReference type="Proteomes" id="UP000824063">
    <property type="component" value="Unassembled WGS sequence"/>
</dbReference>
<organism evidence="1 2">
    <name type="scientific">Candidatus Enterococcus avicola</name>
    <dbReference type="NCBI Taxonomy" id="2838561"/>
    <lineage>
        <taxon>Bacteria</taxon>
        <taxon>Bacillati</taxon>
        <taxon>Bacillota</taxon>
        <taxon>Bacilli</taxon>
        <taxon>Lactobacillales</taxon>
        <taxon>Enterococcaceae</taxon>
        <taxon>Enterococcus</taxon>
    </lineage>
</organism>
<sequence length="62" mass="7147">MNIDEIVKKAKDLISEQNLTEAKKFIEEHKNELGEHYDKLIQMVSSNADGVIDKVKDLFSKK</sequence>
<reference evidence="1" key="1">
    <citation type="journal article" date="2021" name="PeerJ">
        <title>Extensive microbial diversity within the chicken gut microbiome revealed by metagenomics and culture.</title>
        <authorList>
            <person name="Gilroy R."/>
            <person name="Ravi A."/>
            <person name="Getino M."/>
            <person name="Pursley I."/>
            <person name="Horton D.L."/>
            <person name="Alikhan N.F."/>
            <person name="Baker D."/>
            <person name="Gharbi K."/>
            <person name="Hall N."/>
            <person name="Watson M."/>
            <person name="Adriaenssens E.M."/>
            <person name="Foster-Nyarko E."/>
            <person name="Jarju S."/>
            <person name="Secka A."/>
            <person name="Antonio M."/>
            <person name="Oren A."/>
            <person name="Chaudhuri R.R."/>
            <person name="La Ragione R."/>
            <person name="Hildebrand F."/>
            <person name="Pallen M.J."/>
        </authorList>
    </citation>
    <scope>NUCLEOTIDE SEQUENCE</scope>
    <source>
        <strain evidence="1">CHK172-16539</strain>
    </source>
</reference>
<gene>
    <name evidence="1" type="ORF">IAA20_03085</name>
</gene>
<reference evidence="1" key="2">
    <citation type="submission" date="2021-04" db="EMBL/GenBank/DDBJ databases">
        <authorList>
            <person name="Gilroy R."/>
        </authorList>
    </citation>
    <scope>NUCLEOTIDE SEQUENCE</scope>
    <source>
        <strain evidence="1">CHK172-16539</strain>
    </source>
</reference>
<proteinExistence type="predicted"/>
<name>A0A9D2F5J1_9ENTE</name>
<comment type="caution">
    <text evidence="1">The sequence shown here is derived from an EMBL/GenBank/DDBJ whole genome shotgun (WGS) entry which is preliminary data.</text>
</comment>
<evidence type="ECO:0000313" key="2">
    <source>
        <dbReference type="Proteomes" id="UP000824063"/>
    </source>
</evidence>
<accession>A0A9D2F5J1</accession>
<dbReference type="AlphaFoldDB" id="A0A9D2F5J1"/>